<sequence>MIKNIEKRRQPRMQLNGYTADIASDGFVYSATVQDISLKGLQLQGLPARFTAVKGEQFRVVVSDFQDVMHYKLTVYSKWRGKNGRLVAVGFHIINAPVSWKQFVQQELPAREGESPEDDIWGQYVGARI</sequence>
<protein>
    <submittedName>
        <fullName evidence="1">PilZ domain-containing protein</fullName>
    </submittedName>
</protein>
<keyword evidence="2" id="KW-1185">Reference proteome</keyword>
<evidence type="ECO:0000313" key="1">
    <source>
        <dbReference type="EMBL" id="RWX49530.1"/>
    </source>
</evidence>
<dbReference type="Gene3D" id="2.40.10.220">
    <property type="entry name" value="predicted glycosyltransferase like domains"/>
    <property type="match status" value="1"/>
</dbReference>
<dbReference type="AlphaFoldDB" id="A0A444J901"/>
<organism evidence="1 2">
    <name type="scientific">Candidatus Electrothrix communis</name>
    <dbReference type="NCBI Taxonomy" id="1859133"/>
    <lineage>
        <taxon>Bacteria</taxon>
        <taxon>Pseudomonadati</taxon>
        <taxon>Thermodesulfobacteriota</taxon>
        <taxon>Desulfobulbia</taxon>
        <taxon>Desulfobulbales</taxon>
        <taxon>Desulfobulbaceae</taxon>
        <taxon>Candidatus Electrothrix</taxon>
    </lineage>
</organism>
<reference evidence="1 2" key="1">
    <citation type="submission" date="2017-01" db="EMBL/GenBank/DDBJ databases">
        <title>The cable genome- insights into the physiology and evolution of filamentous bacteria capable of sulfide oxidation via long distance electron transfer.</title>
        <authorList>
            <person name="Schreiber L."/>
            <person name="Bjerg J.T."/>
            <person name="Boggild A."/>
            <person name="Van De Vossenberg J."/>
            <person name="Meysman F."/>
            <person name="Nielsen L.P."/>
            <person name="Schramm A."/>
            <person name="Kjeldsen K.U."/>
        </authorList>
    </citation>
    <scope>NUCLEOTIDE SEQUENCE [LARGE SCALE GENOMIC DNA]</scope>
    <source>
        <strain evidence="1">A1</strain>
    </source>
</reference>
<proteinExistence type="predicted"/>
<comment type="caution">
    <text evidence="1">The sequence shown here is derived from an EMBL/GenBank/DDBJ whole genome shotgun (WGS) entry which is preliminary data.</text>
</comment>
<dbReference type="EMBL" id="MTKP01000037">
    <property type="protein sequence ID" value="RWX49530.1"/>
    <property type="molecule type" value="Genomic_DNA"/>
</dbReference>
<name>A0A444J901_9BACT</name>
<dbReference type="Proteomes" id="UP000288086">
    <property type="component" value="Unassembled WGS sequence"/>
</dbReference>
<evidence type="ECO:0000313" key="2">
    <source>
        <dbReference type="Proteomes" id="UP000288086"/>
    </source>
</evidence>
<accession>A0A444J901</accession>
<gene>
    <name evidence="1" type="ORF">VT98_10373</name>
</gene>
<dbReference type="SUPFAM" id="SSF141371">
    <property type="entry name" value="PilZ domain-like"/>
    <property type="match status" value="1"/>
</dbReference>